<keyword evidence="1" id="KW-0378">Hydrolase</keyword>
<reference evidence="1" key="1">
    <citation type="submission" date="2022-06" db="EMBL/GenBank/DDBJ databases">
        <title>Complete genome sequences of two strains of the flax pathogen Septoria linicola.</title>
        <authorList>
            <person name="Lapalu N."/>
            <person name="Simon A."/>
            <person name="Demenou B."/>
            <person name="Paumier D."/>
            <person name="Guillot M.-P."/>
            <person name="Gout L."/>
            <person name="Valade R."/>
        </authorList>
    </citation>
    <scope>NUCLEOTIDE SEQUENCE</scope>
    <source>
        <strain evidence="1">SE15195</strain>
    </source>
</reference>
<dbReference type="SUPFAM" id="SSF54427">
    <property type="entry name" value="NTF2-like"/>
    <property type="match status" value="1"/>
</dbReference>
<organism evidence="1 2">
    <name type="scientific">Septoria linicola</name>
    <dbReference type="NCBI Taxonomy" id="215465"/>
    <lineage>
        <taxon>Eukaryota</taxon>
        <taxon>Fungi</taxon>
        <taxon>Dikarya</taxon>
        <taxon>Ascomycota</taxon>
        <taxon>Pezizomycotina</taxon>
        <taxon>Dothideomycetes</taxon>
        <taxon>Dothideomycetidae</taxon>
        <taxon>Mycosphaerellales</taxon>
        <taxon>Mycosphaerellaceae</taxon>
        <taxon>Septoria</taxon>
    </lineage>
</organism>
<keyword evidence="2" id="KW-1185">Reference proteome</keyword>
<dbReference type="Gene3D" id="3.10.450.50">
    <property type="match status" value="1"/>
</dbReference>
<proteinExistence type="predicted"/>
<evidence type="ECO:0000313" key="2">
    <source>
        <dbReference type="Proteomes" id="UP001056384"/>
    </source>
</evidence>
<gene>
    <name evidence="1" type="ORF">Slin15195_G026020</name>
</gene>
<evidence type="ECO:0000313" key="1">
    <source>
        <dbReference type="EMBL" id="USW49283.1"/>
    </source>
</evidence>
<dbReference type="OrthoDB" id="3624600at2759"/>
<dbReference type="Proteomes" id="UP001056384">
    <property type="component" value="Chromosome 2"/>
</dbReference>
<accession>A0A9Q9ALQ6</accession>
<dbReference type="AlphaFoldDB" id="A0A9Q9ALQ6"/>
<dbReference type="EMBL" id="CP099419">
    <property type="protein sequence ID" value="USW49283.1"/>
    <property type="molecule type" value="Genomic_DNA"/>
</dbReference>
<protein>
    <submittedName>
        <fullName evidence="1">Limonene-1,2-epoxide hydrolase, NTF2-like domain superfamily</fullName>
    </submittedName>
</protein>
<sequence length="145" mass="15996">MDSTSRQSKTVAQNFINALDSRNFDVLPSLFTDTAGWWVMGQGGGYFKVIERIPLCMQMLGQFSQYSLKAFNIVAEGVQVMAELEETSTSQDGKVCTNSVVMAFTCRGKQILLLREYLDSQQLLNVMEESGSTAVTMESVDAIGL</sequence>
<name>A0A9Q9ALQ6_9PEZI</name>
<dbReference type="InterPro" id="IPR032710">
    <property type="entry name" value="NTF2-like_dom_sf"/>
</dbReference>
<dbReference type="GO" id="GO:0016787">
    <property type="term" value="F:hydrolase activity"/>
    <property type="evidence" value="ECO:0007669"/>
    <property type="project" value="UniProtKB-KW"/>
</dbReference>